<accession>A0AAE1GIX1</accession>
<evidence type="ECO:0000256" key="1">
    <source>
        <dbReference type="SAM" id="MobiDB-lite"/>
    </source>
</evidence>
<dbReference type="Proteomes" id="UP001286313">
    <property type="component" value="Unassembled WGS sequence"/>
</dbReference>
<dbReference type="AlphaFoldDB" id="A0AAE1GIX1"/>
<feature type="region of interest" description="Disordered" evidence="1">
    <location>
        <begin position="46"/>
        <end position="74"/>
    </location>
</feature>
<evidence type="ECO:0000313" key="3">
    <source>
        <dbReference type="Proteomes" id="UP001286313"/>
    </source>
</evidence>
<feature type="compositionally biased region" description="Low complexity" evidence="1">
    <location>
        <begin position="58"/>
        <end position="67"/>
    </location>
</feature>
<proteinExistence type="predicted"/>
<dbReference type="EMBL" id="JAWQEG010000249">
    <property type="protein sequence ID" value="KAK3892706.1"/>
    <property type="molecule type" value="Genomic_DNA"/>
</dbReference>
<gene>
    <name evidence="2" type="ORF">Pcinc_003498</name>
</gene>
<comment type="caution">
    <text evidence="2">The sequence shown here is derived from an EMBL/GenBank/DDBJ whole genome shotgun (WGS) entry which is preliminary data.</text>
</comment>
<sequence length="109" mass="12188">MEKTLKILLSVSRILGSGGSVIQVRTLSPASTRVKIALVSTLLNTTTTSEARSEQFQKKQQGSSSSTKEQDEEWTLEVDHPKNYLCVERRMLIKCSETDRAFANVKNID</sequence>
<organism evidence="2 3">
    <name type="scientific">Petrolisthes cinctipes</name>
    <name type="common">Flat porcelain crab</name>
    <dbReference type="NCBI Taxonomy" id="88211"/>
    <lineage>
        <taxon>Eukaryota</taxon>
        <taxon>Metazoa</taxon>
        <taxon>Ecdysozoa</taxon>
        <taxon>Arthropoda</taxon>
        <taxon>Crustacea</taxon>
        <taxon>Multicrustacea</taxon>
        <taxon>Malacostraca</taxon>
        <taxon>Eumalacostraca</taxon>
        <taxon>Eucarida</taxon>
        <taxon>Decapoda</taxon>
        <taxon>Pleocyemata</taxon>
        <taxon>Anomura</taxon>
        <taxon>Galatheoidea</taxon>
        <taxon>Porcellanidae</taxon>
        <taxon>Petrolisthes</taxon>
    </lineage>
</organism>
<keyword evidence="3" id="KW-1185">Reference proteome</keyword>
<protein>
    <submittedName>
        <fullName evidence="2">Uncharacterized protein</fullName>
    </submittedName>
</protein>
<reference evidence="2" key="1">
    <citation type="submission" date="2023-10" db="EMBL/GenBank/DDBJ databases">
        <title>Genome assemblies of two species of porcelain crab, Petrolisthes cinctipes and Petrolisthes manimaculis (Anomura: Porcellanidae).</title>
        <authorList>
            <person name="Angst P."/>
        </authorList>
    </citation>
    <scope>NUCLEOTIDE SEQUENCE</scope>
    <source>
        <strain evidence="2">PB745_01</strain>
        <tissue evidence="2">Gill</tissue>
    </source>
</reference>
<evidence type="ECO:0000313" key="2">
    <source>
        <dbReference type="EMBL" id="KAK3892706.1"/>
    </source>
</evidence>
<name>A0AAE1GIX1_PETCI</name>